<keyword evidence="3" id="KW-1185">Reference proteome</keyword>
<dbReference type="Proteomes" id="UP000198336">
    <property type="component" value="Unassembled WGS sequence"/>
</dbReference>
<evidence type="ECO:0008006" key="4">
    <source>
        <dbReference type="Google" id="ProtNLM"/>
    </source>
</evidence>
<accession>A0A226I2J5</accession>
<gene>
    <name evidence="2" type="ORF">B0A75_10135</name>
</gene>
<evidence type="ECO:0000313" key="3">
    <source>
        <dbReference type="Proteomes" id="UP000198336"/>
    </source>
</evidence>
<dbReference type="EMBL" id="MUHA01000012">
    <property type="protein sequence ID" value="OXA99871.1"/>
    <property type="molecule type" value="Genomic_DNA"/>
</dbReference>
<dbReference type="RefSeq" id="WP_089054172.1">
    <property type="nucleotide sequence ID" value="NZ_MUHA01000012.1"/>
</dbReference>
<sequence>MESDKIEHILEKYFEGETTIAEENQLKEYFSSSNVAQHLEQYKPLFGYFSQVKQQKSTQEIPLQTKKRNVAWLSIAASAVVLLGIGTYFFVSENNAAPVVAAQSELGTYDNPEEALKATQKALALLSNNVNVGIESVQYINEYEQSKNKIFKQ</sequence>
<organism evidence="2 3">
    <name type="scientific">Flavobacterium oncorhynchi</name>
    <dbReference type="NCBI Taxonomy" id="728056"/>
    <lineage>
        <taxon>Bacteria</taxon>
        <taxon>Pseudomonadati</taxon>
        <taxon>Bacteroidota</taxon>
        <taxon>Flavobacteriia</taxon>
        <taxon>Flavobacteriales</taxon>
        <taxon>Flavobacteriaceae</taxon>
        <taxon>Flavobacterium</taxon>
    </lineage>
</organism>
<feature type="transmembrane region" description="Helical" evidence="1">
    <location>
        <begin position="70"/>
        <end position="91"/>
    </location>
</feature>
<protein>
    <recommendedName>
        <fullName evidence="4">Anti-sigma factor</fullName>
    </recommendedName>
</protein>
<proteinExistence type="predicted"/>
<evidence type="ECO:0000256" key="1">
    <source>
        <dbReference type="SAM" id="Phobius"/>
    </source>
</evidence>
<keyword evidence="1" id="KW-1133">Transmembrane helix</keyword>
<keyword evidence="1" id="KW-0472">Membrane</keyword>
<dbReference type="AlphaFoldDB" id="A0A226I2J5"/>
<comment type="caution">
    <text evidence="2">The sequence shown here is derived from an EMBL/GenBank/DDBJ whole genome shotgun (WGS) entry which is preliminary data.</text>
</comment>
<evidence type="ECO:0000313" key="2">
    <source>
        <dbReference type="EMBL" id="OXA99871.1"/>
    </source>
</evidence>
<name>A0A226I2J5_9FLAO</name>
<keyword evidence="1" id="KW-0812">Transmembrane</keyword>
<reference evidence="2 3" key="1">
    <citation type="submission" date="2016-11" db="EMBL/GenBank/DDBJ databases">
        <title>Whole genomes of Flavobacteriaceae.</title>
        <authorList>
            <person name="Stine C."/>
            <person name="Li C."/>
            <person name="Tadesse D."/>
        </authorList>
    </citation>
    <scope>NUCLEOTIDE SEQUENCE [LARGE SCALE GENOMIC DNA]</scope>
    <source>
        <strain evidence="2 3">CCUG 59446</strain>
    </source>
</reference>